<dbReference type="EMBL" id="QGKX02000996">
    <property type="protein sequence ID" value="KAF3555196.1"/>
    <property type="molecule type" value="Genomic_DNA"/>
</dbReference>
<accession>A0A8S9QQ52</accession>
<reference evidence="1" key="1">
    <citation type="submission" date="2019-12" db="EMBL/GenBank/DDBJ databases">
        <title>Genome sequencing and annotation of Brassica cretica.</title>
        <authorList>
            <person name="Studholme D.J."/>
            <person name="Sarris P."/>
        </authorList>
    </citation>
    <scope>NUCLEOTIDE SEQUENCE</scope>
    <source>
        <strain evidence="1">PFS-109/04</strain>
        <tissue evidence="1">Leaf</tissue>
    </source>
</reference>
<protein>
    <submittedName>
        <fullName evidence="1">Uncharacterized protein</fullName>
    </submittedName>
</protein>
<dbReference type="Proteomes" id="UP000712600">
    <property type="component" value="Unassembled WGS sequence"/>
</dbReference>
<dbReference type="AlphaFoldDB" id="A0A8S9QQ52"/>
<sequence>MIKGIRNCTKRDKTRISGQVLDRFSSKLERRWRSQGSWWLEEARFMAAGRGTRLWRRRHEFFL</sequence>
<proteinExistence type="predicted"/>
<evidence type="ECO:0000313" key="1">
    <source>
        <dbReference type="EMBL" id="KAF3555196.1"/>
    </source>
</evidence>
<gene>
    <name evidence="1" type="ORF">F2Q69_00017204</name>
</gene>
<name>A0A8S9QQ52_BRACR</name>
<evidence type="ECO:0000313" key="2">
    <source>
        <dbReference type="Proteomes" id="UP000712600"/>
    </source>
</evidence>
<organism evidence="1 2">
    <name type="scientific">Brassica cretica</name>
    <name type="common">Mustard</name>
    <dbReference type="NCBI Taxonomy" id="69181"/>
    <lineage>
        <taxon>Eukaryota</taxon>
        <taxon>Viridiplantae</taxon>
        <taxon>Streptophyta</taxon>
        <taxon>Embryophyta</taxon>
        <taxon>Tracheophyta</taxon>
        <taxon>Spermatophyta</taxon>
        <taxon>Magnoliopsida</taxon>
        <taxon>eudicotyledons</taxon>
        <taxon>Gunneridae</taxon>
        <taxon>Pentapetalae</taxon>
        <taxon>rosids</taxon>
        <taxon>malvids</taxon>
        <taxon>Brassicales</taxon>
        <taxon>Brassicaceae</taxon>
        <taxon>Brassiceae</taxon>
        <taxon>Brassica</taxon>
    </lineage>
</organism>
<comment type="caution">
    <text evidence="1">The sequence shown here is derived from an EMBL/GenBank/DDBJ whole genome shotgun (WGS) entry which is preliminary data.</text>
</comment>